<feature type="domain" description="CMP/dCMP-type deaminase" evidence="9">
    <location>
        <begin position="1"/>
        <end position="112"/>
    </location>
</feature>
<evidence type="ECO:0000256" key="4">
    <source>
        <dbReference type="ARBA" id="ARBA00022723"/>
    </source>
</evidence>
<dbReference type="Gene3D" id="3.40.140.10">
    <property type="entry name" value="Cytidine Deaminase, domain 2"/>
    <property type="match status" value="1"/>
</dbReference>
<feature type="active site" description="Proton donor" evidence="8">
    <location>
        <position position="54"/>
    </location>
</feature>
<comment type="similarity">
    <text evidence="1">Belongs to the cytidine and deoxycytidylate deaminase family. ADAT2 subfamily.</text>
</comment>
<dbReference type="Proteomes" id="UP000036356">
    <property type="component" value="Unassembled WGS sequence"/>
</dbReference>
<sequence>MRHQDWMRLALLQAQMAFEQGEVPIGAVIVQNGTVIAEAHNERELRHDPTAHAEILAIQRAAETLGSWRLSEASLYVTLEPCPMCAGAILQSRLKNIIYGSMDLKGGAAGSVINVLDFTLWNHKVDILAGILEDECTDILKRFFKSLR</sequence>
<dbReference type="HAMAP" id="MF_00972">
    <property type="entry name" value="tRNA_aden_deaminase"/>
    <property type="match status" value="1"/>
</dbReference>
<dbReference type="FunFam" id="3.40.140.10:FF:000005">
    <property type="entry name" value="tRNA-specific adenosine deaminase"/>
    <property type="match status" value="1"/>
</dbReference>
<accession>A0A0J1FUM6</accession>
<keyword evidence="11" id="KW-1185">Reference proteome</keyword>
<dbReference type="InterPro" id="IPR016193">
    <property type="entry name" value="Cytidine_deaminase-like"/>
</dbReference>
<comment type="caution">
    <text evidence="10">The sequence shown here is derived from an EMBL/GenBank/DDBJ whole genome shotgun (WGS) entry which is preliminary data.</text>
</comment>
<evidence type="ECO:0000256" key="8">
    <source>
        <dbReference type="HAMAP-Rule" id="MF_00972"/>
    </source>
</evidence>
<evidence type="ECO:0000313" key="10">
    <source>
        <dbReference type="EMBL" id="KLU67145.1"/>
    </source>
</evidence>
<dbReference type="PROSITE" id="PS51747">
    <property type="entry name" value="CYT_DCMP_DEAMINASES_2"/>
    <property type="match status" value="1"/>
</dbReference>
<dbReference type="PANTHER" id="PTHR11079">
    <property type="entry name" value="CYTOSINE DEAMINASE FAMILY MEMBER"/>
    <property type="match status" value="1"/>
</dbReference>
<evidence type="ECO:0000256" key="5">
    <source>
        <dbReference type="ARBA" id="ARBA00022801"/>
    </source>
</evidence>
<dbReference type="Pfam" id="PF14437">
    <property type="entry name" value="MafB19-deam"/>
    <property type="match status" value="1"/>
</dbReference>
<keyword evidence="4 8" id="KW-0479">Metal-binding</keyword>
<comment type="cofactor">
    <cofactor evidence="8">
        <name>Zn(2+)</name>
        <dbReference type="ChEBI" id="CHEBI:29105"/>
    </cofactor>
    <text evidence="8">Binds 1 zinc ion per subunit.</text>
</comment>
<reference evidence="10 11" key="1">
    <citation type="submission" date="2015-06" db="EMBL/GenBank/DDBJ databases">
        <title>Draft genome of the moderately acidophilic sulfate reducer Candidatus Desulfosporosinus acididurans strain M1.</title>
        <authorList>
            <person name="Poehlein A."/>
            <person name="Petzsch P."/>
            <person name="Johnson B.D."/>
            <person name="Schloemann M."/>
            <person name="Daniel R."/>
            <person name="Muehling M."/>
        </authorList>
    </citation>
    <scope>NUCLEOTIDE SEQUENCE [LARGE SCALE GENOMIC DNA]</scope>
    <source>
        <strain evidence="10 11">M1</strain>
    </source>
</reference>
<evidence type="ECO:0000256" key="3">
    <source>
        <dbReference type="ARBA" id="ARBA00022694"/>
    </source>
</evidence>
<comment type="subunit">
    <text evidence="2 8">Homodimer.</text>
</comment>
<dbReference type="SUPFAM" id="SSF53927">
    <property type="entry name" value="Cytidine deaminase-like"/>
    <property type="match status" value="1"/>
</dbReference>
<name>A0A0J1FUM6_9FIRM</name>
<dbReference type="EC" id="3.5.4.33" evidence="8"/>
<protein>
    <recommendedName>
        <fullName evidence="8">tRNA-specific adenosine deaminase</fullName>
        <ecNumber evidence="8">3.5.4.33</ecNumber>
    </recommendedName>
</protein>
<dbReference type="InterPro" id="IPR058535">
    <property type="entry name" value="MafB19-deam"/>
</dbReference>
<dbReference type="PATRIC" id="fig|476652.3.peg.1112"/>
<organism evidence="10 11">
    <name type="scientific">Desulfosporosinus acididurans</name>
    <dbReference type="NCBI Taxonomy" id="476652"/>
    <lineage>
        <taxon>Bacteria</taxon>
        <taxon>Bacillati</taxon>
        <taxon>Bacillota</taxon>
        <taxon>Clostridia</taxon>
        <taxon>Eubacteriales</taxon>
        <taxon>Desulfitobacteriaceae</taxon>
        <taxon>Desulfosporosinus</taxon>
    </lineage>
</organism>
<dbReference type="STRING" id="476652.DEAC_c10870"/>
<dbReference type="GO" id="GO:0002100">
    <property type="term" value="P:tRNA wobble adenosine to inosine editing"/>
    <property type="evidence" value="ECO:0007669"/>
    <property type="project" value="UniProtKB-UniRule"/>
</dbReference>
<dbReference type="RefSeq" id="WP_047808977.1">
    <property type="nucleotide sequence ID" value="NZ_LDZY01000003.1"/>
</dbReference>
<dbReference type="GO" id="GO:0052717">
    <property type="term" value="F:tRNA-specific adenosine-34 deaminase activity"/>
    <property type="evidence" value="ECO:0007669"/>
    <property type="project" value="UniProtKB-UniRule"/>
</dbReference>
<evidence type="ECO:0000256" key="2">
    <source>
        <dbReference type="ARBA" id="ARBA00011738"/>
    </source>
</evidence>
<dbReference type="EMBL" id="LDZY01000003">
    <property type="protein sequence ID" value="KLU67145.1"/>
    <property type="molecule type" value="Genomic_DNA"/>
</dbReference>
<evidence type="ECO:0000313" key="11">
    <source>
        <dbReference type="Proteomes" id="UP000036356"/>
    </source>
</evidence>
<dbReference type="NCBIfam" id="NF008113">
    <property type="entry name" value="PRK10860.1"/>
    <property type="match status" value="1"/>
</dbReference>
<evidence type="ECO:0000256" key="7">
    <source>
        <dbReference type="ARBA" id="ARBA00048045"/>
    </source>
</evidence>
<dbReference type="CDD" id="cd01285">
    <property type="entry name" value="nucleoside_deaminase"/>
    <property type="match status" value="1"/>
</dbReference>
<dbReference type="InterPro" id="IPR028883">
    <property type="entry name" value="tRNA_aden_deaminase"/>
</dbReference>
<evidence type="ECO:0000256" key="1">
    <source>
        <dbReference type="ARBA" id="ARBA00010669"/>
    </source>
</evidence>
<keyword evidence="3 8" id="KW-0819">tRNA processing</keyword>
<feature type="binding site" evidence="8">
    <location>
        <position position="85"/>
    </location>
    <ligand>
        <name>Zn(2+)</name>
        <dbReference type="ChEBI" id="CHEBI:29105"/>
        <note>catalytic</note>
    </ligand>
</feature>
<dbReference type="PROSITE" id="PS00903">
    <property type="entry name" value="CYT_DCMP_DEAMINASES_1"/>
    <property type="match status" value="1"/>
</dbReference>
<evidence type="ECO:0000259" key="9">
    <source>
        <dbReference type="PROSITE" id="PS51747"/>
    </source>
</evidence>
<comment type="catalytic activity">
    <reaction evidence="7 8">
        <text>adenosine(34) in tRNA + H2O + H(+) = inosine(34) in tRNA + NH4(+)</text>
        <dbReference type="Rhea" id="RHEA:43168"/>
        <dbReference type="Rhea" id="RHEA-COMP:10373"/>
        <dbReference type="Rhea" id="RHEA-COMP:10374"/>
        <dbReference type="ChEBI" id="CHEBI:15377"/>
        <dbReference type="ChEBI" id="CHEBI:15378"/>
        <dbReference type="ChEBI" id="CHEBI:28938"/>
        <dbReference type="ChEBI" id="CHEBI:74411"/>
        <dbReference type="ChEBI" id="CHEBI:82852"/>
        <dbReference type="EC" id="3.5.4.33"/>
    </reaction>
</comment>
<proteinExistence type="inferred from homology"/>
<dbReference type="PANTHER" id="PTHR11079:SF202">
    <property type="entry name" value="TRNA-SPECIFIC ADENOSINE DEAMINASE"/>
    <property type="match status" value="1"/>
</dbReference>
<dbReference type="InterPro" id="IPR002125">
    <property type="entry name" value="CMP_dCMP_dom"/>
</dbReference>
<evidence type="ECO:0000256" key="6">
    <source>
        <dbReference type="ARBA" id="ARBA00022833"/>
    </source>
</evidence>
<dbReference type="InterPro" id="IPR016192">
    <property type="entry name" value="APOBEC/CMP_deaminase_Zn-bd"/>
</dbReference>
<dbReference type="GO" id="GO:0008270">
    <property type="term" value="F:zinc ion binding"/>
    <property type="evidence" value="ECO:0007669"/>
    <property type="project" value="UniProtKB-UniRule"/>
</dbReference>
<feature type="binding site" evidence="8">
    <location>
        <position position="52"/>
    </location>
    <ligand>
        <name>Zn(2+)</name>
        <dbReference type="ChEBI" id="CHEBI:29105"/>
        <note>catalytic</note>
    </ligand>
</feature>
<keyword evidence="6 8" id="KW-0862">Zinc</keyword>
<dbReference type="AlphaFoldDB" id="A0A0J1FUM6"/>
<keyword evidence="5 8" id="KW-0378">Hydrolase</keyword>
<feature type="binding site" evidence="8">
    <location>
        <position position="82"/>
    </location>
    <ligand>
        <name>Zn(2+)</name>
        <dbReference type="ChEBI" id="CHEBI:29105"/>
        <note>catalytic</note>
    </ligand>
</feature>
<comment type="function">
    <text evidence="8">Catalyzes the deamination of adenosine to inosine at the wobble position 34 of tRNA(Arg2).</text>
</comment>
<gene>
    <name evidence="8 10" type="primary">tadA</name>
    <name evidence="10" type="ORF">DEAC_c10870</name>
</gene>